<dbReference type="GO" id="GO:0036088">
    <property type="term" value="P:D-serine catabolic process"/>
    <property type="evidence" value="ECO:0007669"/>
    <property type="project" value="TreeGrafter"/>
</dbReference>
<feature type="domain" description="D-serine dehydratase-like" evidence="3">
    <location>
        <begin position="253"/>
        <end position="344"/>
    </location>
</feature>
<dbReference type="Pfam" id="PF14031">
    <property type="entry name" value="D-ser_dehydrat"/>
    <property type="match status" value="1"/>
</dbReference>
<dbReference type="InterPro" id="IPR026956">
    <property type="entry name" value="D-ser_dehydrat-like_dom"/>
</dbReference>
<comment type="similarity">
    <text evidence="1">Belongs to the DSD1 family.</text>
</comment>
<dbReference type="Pfam" id="PF01168">
    <property type="entry name" value="Ala_racemase_N"/>
    <property type="match status" value="1"/>
</dbReference>
<dbReference type="Gene3D" id="3.20.20.10">
    <property type="entry name" value="Alanine racemase"/>
    <property type="match status" value="1"/>
</dbReference>
<comment type="caution">
    <text evidence="4">The sequence shown here is derived from an EMBL/GenBank/DDBJ whole genome shotgun (WGS) entry which is preliminary data.</text>
</comment>
<dbReference type="InterPro" id="IPR042208">
    <property type="entry name" value="D-ser_dehydrat-like_sf"/>
</dbReference>
<dbReference type="RefSeq" id="WP_141335912.1">
    <property type="nucleotide sequence ID" value="NZ_JBDLZV010000001.1"/>
</dbReference>
<sequence length="361" mass="39481">MYLHQLSTPAAIVNLDIVEKNIQLMAQIAKQAGKKLRPHIKTHKIPAIAKMQLEAGAAGITCAKISEAEVMAQYGAKDILLAFPTVGEAQVERILNLSRDCSVSVAFDSVYGAERLHEAAKKRGVVIPLYMIINTGDNRDGVASEREALELAQSISLFDHVRLKGIMTHEGHVNLAKDTEQIVRTATAAGRMMVGIADMLRQHGFNIEEVSTGTTPACRAGVAVEGVTEWRPGTYVFNDVREMQLATPMAECAFSILATVVSRPAAERLILDTGSKSLTSDISTSPGYGYIKQAPSAVIERLSEEHGMVKVHHTEDLQIGQRVEIIPNHVCPVVNLMDRVFVVRNDEVIDEWKVEARGKII</sequence>
<keyword evidence="2" id="KW-0456">Lyase</keyword>
<evidence type="ECO:0000313" key="5">
    <source>
        <dbReference type="Proteomes" id="UP000450917"/>
    </source>
</evidence>
<evidence type="ECO:0000313" key="4">
    <source>
        <dbReference type="EMBL" id="MUG70643.1"/>
    </source>
</evidence>
<dbReference type="SUPFAM" id="SSF51419">
    <property type="entry name" value="PLP-binding barrel"/>
    <property type="match status" value="1"/>
</dbReference>
<reference evidence="4 5" key="1">
    <citation type="submission" date="2019-11" db="EMBL/GenBank/DDBJ databases">
        <title>Draft genome sequences of five Paenibacillus species of dairy origin.</title>
        <authorList>
            <person name="Olajide A.M."/>
            <person name="Chen S."/>
            <person name="Lapointe G."/>
        </authorList>
    </citation>
    <scope>NUCLEOTIDE SEQUENCE [LARGE SCALE GENOMIC DNA]</scope>
    <source>
        <strain evidence="4 5">2CS3</strain>
    </source>
</reference>
<evidence type="ECO:0000256" key="2">
    <source>
        <dbReference type="ARBA" id="ARBA00023239"/>
    </source>
</evidence>
<dbReference type="InterPro" id="IPR051466">
    <property type="entry name" value="D-amino_acid_metab_enzyme"/>
</dbReference>
<protein>
    <submittedName>
        <fullName evidence="4">Alanine racemase</fullName>
    </submittedName>
</protein>
<dbReference type="InterPro" id="IPR029066">
    <property type="entry name" value="PLP-binding_barrel"/>
</dbReference>
<dbReference type="Gene3D" id="2.40.37.20">
    <property type="entry name" value="D-serine dehydratase-like domain"/>
    <property type="match status" value="1"/>
</dbReference>
<dbReference type="GO" id="GO:0008721">
    <property type="term" value="F:D-serine ammonia-lyase activity"/>
    <property type="evidence" value="ECO:0007669"/>
    <property type="project" value="TreeGrafter"/>
</dbReference>
<dbReference type="PANTHER" id="PTHR28004:SF2">
    <property type="entry name" value="D-SERINE DEHYDRATASE"/>
    <property type="match status" value="1"/>
</dbReference>
<dbReference type="AlphaFoldDB" id="A0A7X2ZAH3"/>
<dbReference type="EMBL" id="WNZX01000005">
    <property type="protein sequence ID" value="MUG70643.1"/>
    <property type="molecule type" value="Genomic_DNA"/>
</dbReference>
<evidence type="ECO:0000259" key="3">
    <source>
        <dbReference type="SMART" id="SM01119"/>
    </source>
</evidence>
<dbReference type="PANTHER" id="PTHR28004">
    <property type="entry name" value="ZGC:162816-RELATED"/>
    <property type="match status" value="1"/>
</dbReference>
<dbReference type="SMART" id="SM01119">
    <property type="entry name" value="D-ser_dehydrat"/>
    <property type="match status" value="1"/>
</dbReference>
<dbReference type="Proteomes" id="UP000450917">
    <property type="component" value="Unassembled WGS sequence"/>
</dbReference>
<dbReference type="InterPro" id="IPR001608">
    <property type="entry name" value="Ala_racemase_N"/>
</dbReference>
<name>A0A7X2ZAH3_9BACL</name>
<keyword evidence="5" id="KW-1185">Reference proteome</keyword>
<accession>A0A7X2ZAH3</accession>
<evidence type="ECO:0000256" key="1">
    <source>
        <dbReference type="ARBA" id="ARBA00005323"/>
    </source>
</evidence>
<organism evidence="4 5">
    <name type="scientific">Paenibacillus validus</name>
    <dbReference type="NCBI Taxonomy" id="44253"/>
    <lineage>
        <taxon>Bacteria</taxon>
        <taxon>Bacillati</taxon>
        <taxon>Bacillota</taxon>
        <taxon>Bacilli</taxon>
        <taxon>Bacillales</taxon>
        <taxon>Paenibacillaceae</taxon>
        <taxon>Paenibacillus</taxon>
    </lineage>
</organism>
<proteinExistence type="inferred from homology"/>
<gene>
    <name evidence="4" type="ORF">GNP93_08110</name>
</gene>